<dbReference type="OrthoDB" id="5636215at2"/>
<gene>
    <name evidence="2" type="ORF">Lwor_1861</name>
</gene>
<reference evidence="2 3" key="1">
    <citation type="submission" date="2015-11" db="EMBL/GenBank/DDBJ databases">
        <title>Genomic analysis of 38 Legionella species identifies large and diverse effector repertoires.</title>
        <authorList>
            <person name="Burstein D."/>
            <person name="Amaro F."/>
            <person name="Zusman T."/>
            <person name="Lifshitz Z."/>
            <person name="Cohen O."/>
            <person name="Gilbert J.A."/>
            <person name="Pupko T."/>
            <person name="Shuman H.A."/>
            <person name="Segal G."/>
        </authorList>
    </citation>
    <scope>NUCLEOTIDE SEQUENCE [LARGE SCALE GENOMIC DNA]</scope>
    <source>
        <strain evidence="2 3">ATCC 49508</strain>
    </source>
</reference>
<dbReference type="STRING" id="45076.Lwor_1861"/>
<evidence type="ECO:0000313" key="3">
    <source>
        <dbReference type="Proteomes" id="UP000054662"/>
    </source>
</evidence>
<accession>A0A0W1A9K9</accession>
<feature type="domain" description="Bacterial repeat" evidence="1">
    <location>
        <begin position="141"/>
        <end position="212"/>
    </location>
</feature>
<comment type="caution">
    <text evidence="2">The sequence shown here is derived from an EMBL/GenBank/DDBJ whole genome shotgun (WGS) entry which is preliminary data.</text>
</comment>
<protein>
    <submittedName>
        <fullName evidence="2">NHL repeat protein</fullName>
    </submittedName>
</protein>
<dbReference type="AlphaFoldDB" id="A0A0W1A9K9"/>
<dbReference type="PATRIC" id="fig|45076.6.peg.2024"/>
<dbReference type="Proteomes" id="UP000054662">
    <property type="component" value="Unassembled WGS sequence"/>
</dbReference>
<dbReference type="Pfam" id="PF18998">
    <property type="entry name" value="Flg_new_2"/>
    <property type="match status" value="1"/>
</dbReference>
<name>A0A0W1A9K9_9GAMM</name>
<dbReference type="EMBL" id="LNZC01000022">
    <property type="protein sequence ID" value="KTD77979.1"/>
    <property type="molecule type" value="Genomic_DNA"/>
</dbReference>
<evidence type="ECO:0000259" key="1">
    <source>
        <dbReference type="Pfam" id="PF18998"/>
    </source>
</evidence>
<sequence>MNARRLRNSLITMTGGLVLMNTAWAGASVWTFAPVSEYPPSVSVSSSGIATVKYTVTNQSHKSHTLTIRPIQGITSSGCTSSLGYHQSCTLTLTVAGSGLKGDVFGGPILCDQNNSSQCYQPSQANSLAIRLTQTPPVQQYTIISSAGSNGSVSPSGSQTVNSGTSLIFTATPDTNFGVSQWLVDGTPAQQGGTTYQLTNITANHTVNVTFGTVTLTPSVSTLGLSVNCPAASMSPDCAQKNNALTGNPRQITITNTGSGDATNVLVSSSGLPSDASVSPSSCATIAANGGQCVITVTPGAIASANASSALCTTGVRPEGSISVTADGGLSASVNVYVLSYGCIYQGGFIYSIDDTTTNTGSIGGKTAAVGDTYPGPTSVTLGTPNWGGSGTNIGSALYETNPQGANNGSANSAAIVSALTTNFSSPPYNGASPVPLVNYAAGLCSLLSVNAAGTASCTAPDTCYTNWYLPAICEWGPYGAICTSGSTNIQQQLFENLLIPGATLGLVNGGFYWSSTGNSFNPLNTAWYQRIGGGGGSFRSTSNKGVRIGARCSRALTL</sequence>
<dbReference type="RefSeq" id="WP_058493641.1">
    <property type="nucleotide sequence ID" value="NZ_CBCRUR010000015.1"/>
</dbReference>
<proteinExistence type="predicted"/>
<organism evidence="2 3">
    <name type="scientific">Legionella worsleiensis</name>
    <dbReference type="NCBI Taxonomy" id="45076"/>
    <lineage>
        <taxon>Bacteria</taxon>
        <taxon>Pseudomonadati</taxon>
        <taxon>Pseudomonadota</taxon>
        <taxon>Gammaproteobacteria</taxon>
        <taxon>Legionellales</taxon>
        <taxon>Legionellaceae</taxon>
        <taxon>Legionella</taxon>
    </lineage>
</organism>
<keyword evidence="3" id="KW-1185">Reference proteome</keyword>
<dbReference type="InterPro" id="IPR044060">
    <property type="entry name" value="Bacterial_rp_domain"/>
</dbReference>
<evidence type="ECO:0000313" key="2">
    <source>
        <dbReference type="EMBL" id="KTD77979.1"/>
    </source>
</evidence>